<evidence type="ECO:0000313" key="7">
    <source>
        <dbReference type="EMBL" id="AFN74388.1"/>
    </source>
</evidence>
<dbReference type="EMBL" id="CP003557">
    <property type="protein sequence ID" value="AFN74388.1"/>
    <property type="molecule type" value="Genomic_DNA"/>
</dbReference>
<dbReference type="KEGG" id="mro:MROS_1149"/>
<keyword evidence="3 6" id="KW-0812">Transmembrane</keyword>
<feature type="transmembrane region" description="Helical" evidence="6">
    <location>
        <begin position="219"/>
        <end position="235"/>
    </location>
</feature>
<dbReference type="PANTHER" id="PTHR30250">
    <property type="entry name" value="PST FAMILY PREDICTED COLANIC ACID TRANSPORTER"/>
    <property type="match status" value="1"/>
</dbReference>
<evidence type="ECO:0000256" key="1">
    <source>
        <dbReference type="ARBA" id="ARBA00004651"/>
    </source>
</evidence>
<dbReference type="Proteomes" id="UP000009011">
    <property type="component" value="Chromosome"/>
</dbReference>
<evidence type="ECO:0000256" key="5">
    <source>
        <dbReference type="ARBA" id="ARBA00023136"/>
    </source>
</evidence>
<feature type="transmembrane region" description="Helical" evidence="6">
    <location>
        <begin position="328"/>
        <end position="350"/>
    </location>
</feature>
<reference evidence="7 8" key="1">
    <citation type="journal article" date="2013" name="PLoS ONE">
        <title>Genomic analysis of Melioribacter roseus, facultatively anaerobic organotrophic bacterium representing a novel deep lineage within Bacteriodetes/Chlorobi group.</title>
        <authorList>
            <person name="Kadnikov V.V."/>
            <person name="Mardanov A.V."/>
            <person name="Podosokorskaya O.A."/>
            <person name="Gavrilov S.N."/>
            <person name="Kublanov I.V."/>
            <person name="Beletsky A.V."/>
            <person name="Bonch-Osmolovskaya E.A."/>
            <person name="Ravin N.V."/>
        </authorList>
    </citation>
    <scope>NUCLEOTIDE SEQUENCE [LARGE SCALE GENOMIC DNA]</scope>
    <source>
        <strain evidence="8">JCM 17771 / P3M-2</strain>
    </source>
</reference>
<feature type="transmembrane region" description="Helical" evidence="6">
    <location>
        <begin position="421"/>
        <end position="438"/>
    </location>
</feature>
<feature type="transmembrane region" description="Helical" evidence="6">
    <location>
        <begin position="83"/>
        <end position="101"/>
    </location>
</feature>
<feature type="transmembrane region" description="Helical" evidence="6">
    <location>
        <begin position="12"/>
        <end position="34"/>
    </location>
</feature>
<gene>
    <name evidence="7" type="ordered locus">MROS_1149</name>
</gene>
<dbReference type="InterPro" id="IPR050833">
    <property type="entry name" value="Poly_Biosynth_Transport"/>
</dbReference>
<protein>
    <submittedName>
        <fullName evidence="7">Polysaccharide biosynthesis protein</fullName>
    </submittedName>
</protein>
<organism evidence="7 8">
    <name type="scientific">Melioribacter roseus (strain DSM 23840 / JCM 17771 / VKM B-2668 / P3M-2)</name>
    <dbReference type="NCBI Taxonomy" id="1191523"/>
    <lineage>
        <taxon>Bacteria</taxon>
        <taxon>Pseudomonadati</taxon>
        <taxon>Ignavibacteriota</taxon>
        <taxon>Ignavibacteria</taxon>
        <taxon>Ignavibacteriales</taxon>
        <taxon>Melioribacteraceae</taxon>
        <taxon>Melioribacter</taxon>
    </lineage>
</organism>
<dbReference type="STRING" id="1191523.MROS_1149"/>
<evidence type="ECO:0000256" key="3">
    <source>
        <dbReference type="ARBA" id="ARBA00022692"/>
    </source>
</evidence>
<keyword evidence="5 6" id="KW-0472">Membrane</keyword>
<keyword evidence="2" id="KW-1003">Cell membrane</keyword>
<dbReference type="PANTHER" id="PTHR30250:SF11">
    <property type="entry name" value="O-ANTIGEN TRANSPORTER-RELATED"/>
    <property type="match status" value="1"/>
</dbReference>
<feature type="transmembrane region" description="Helical" evidence="6">
    <location>
        <begin position="301"/>
        <end position="322"/>
    </location>
</feature>
<feature type="transmembrane region" description="Helical" evidence="6">
    <location>
        <begin position="54"/>
        <end position="71"/>
    </location>
</feature>
<accession>I6ZZG7</accession>
<dbReference type="InterPro" id="IPR002797">
    <property type="entry name" value="Polysacc_synth"/>
</dbReference>
<dbReference type="Pfam" id="PF01943">
    <property type="entry name" value="Polysacc_synt"/>
    <property type="match status" value="1"/>
</dbReference>
<feature type="transmembrane region" description="Helical" evidence="6">
    <location>
        <begin position="180"/>
        <end position="198"/>
    </location>
</feature>
<comment type="subcellular location">
    <subcellularLocation>
        <location evidence="1">Cell membrane</location>
        <topology evidence="1">Multi-pass membrane protein</topology>
    </subcellularLocation>
</comment>
<name>I6ZZG7_MELRP</name>
<dbReference type="eggNOG" id="COG2244">
    <property type="taxonomic scope" value="Bacteria"/>
</dbReference>
<evidence type="ECO:0000313" key="8">
    <source>
        <dbReference type="Proteomes" id="UP000009011"/>
    </source>
</evidence>
<feature type="transmembrane region" description="Helical" evidence="6">
    <location>
        <begin position="255"/>
        <end position="280"/>
    </location>
</feature>
<feature type="transmembrane region" description="Helical" evidence="6">
    <location>
        <begin position="362"/>
        <end position="381"/>
    </location>
</feature>
<dbReference type="AlphaFoldDB" id="I6ZZG7"/>
<keyword evidence="4 6" id="KW-1133">Transmembrane helix</keyword>
<dbReference type="GO" id="GO:0005886">
    <property type="term" value="C:plasma membrane"/>
    <property type="evidence" value="ECO:0007669"/>
    <property type="project" value="UniProtKB-SubCell"/>
</dbReference>
<feature type="transmembrane region" description="Helical" evidence="6">
    <location>
        <begin position="444"/>
        <end position="466"/>
    </location>
</feature>
<feature type="transmembrane region" description="Helical" evidence="6">
    <location>
        <begin position="121"/>
        <end position="140"/>
    </location>
</feature>
<dbReference type="HOGENOM" id="CLU_022017_7_2_10"/>
<sequence length="496" mass="56059">MIERLKSTLRDTFVYSLSNMAPKLIGVVLLPVYTAYLTQQDFGKWDLLDITTNILAEIFLLGQAASIIFLNNSSEYKARKKDALFTITLFLVFVCALLIMAGELLINTYNDLEAALLIKPVYIRLIVWIVFFRTLNNLFLSKFRAEEKAFFFTAVSVTKLILIAAGIIYALTVLNKGLEGIFTATLIGEAATALFLLIKLLNQMSYRFDGELLRVSFKFGFPLVFGTIGIMLLNLSDRYIITYLLGPESNAIYGLGYRIAGVLNMFLIMPFSLSLMPVAYKYYGQKDDKRFFSKLMTYSAFMFLWGSVAISLFSREIVGIFAEKPEYFSAYMVVPVILISYSLSGMRITASLGMMLTKNTKHIATITLSAAFLNIALNFIFIPKYGIIAAAFNTLIAFVIFYLATLIVSDKHFKIPFEHKKILLLIFWGIILSVPVYIMPQGAIYLFVKLILTGAFPFILLPFGFYEERELEYIKSPKKLINTLLNTFTGTGNKDI</sequence>
<evidence type="ECO:0000256" key="6">
    <source>
        <dbReference type="SAM" id="Phobius"/>
    </source>
</evidence>
<keyword evidence="8" id="KW-1185">Reference proteome</keyword>
<dbReference type="OrthoDB" id="3249502at2"/>
<dbReference type="RefSeq" id="WP_014855824.1">
    <property type="nucleotide sequence ID" value="NC_018178.1"/>
</dbReference>
<evidence type="ECO:0000256" key="2">
    <source>
        <dbReference type="ARBA" id="ARBA00022475"/>
    </source>
</evidence>
<proteinExistence type="predicted"/>
<feature type="transmembrane region" description="Helical" evidence="6">
    <location>
        <begin position="149"/>
        <end position="174"/>
    </location>
</feature>
<feature type="transmembrane region" description="Helical" evidence="6">
    <location>
        <begin position="387"/>
        <end position="409"/>
    </location>
</feature>
<evidence type="ECO:0000256" key="4">
    <source>
        <dbReference type="ARBA" id="ARBA00022989"/>
    </source>
</evidence>